<name>A0A087GSY0_ARAAL</name>
<feature type="transmembrane region" description="Helical" evidence="2">
    <location>
        <begin position="101"/>
        <end position="124"/>
    </location>
</feature>
<dbReference type="Gramene" id="KFK32982">
    <property type="protein sequence ID" value="KFK32982"/>
    <property type="gene ID" value="AALP_AA6G314100"/>
</dbReference>
<keyword evidence="4" id="KW-1185">Reference proteome</keyword>
<keyword evidence="2" id="KW-1133">Transmembrane helix</keyword>
<evidence type="ECO:0000313" key="4">
    <source>
        <dbReference type="Proteomes" id="UP000029120"/>
    </source>
</evidence>
<accession>A0A087GSY0</accession>
<organism evidence="3 4">
    <name type="scientific">Arabis alpina</name>
    <name type="common">Alpine rock-cress</name>
    <dbReference type="NCBI Taxonomy" id="50452"/>
    <lineage>
        <taxon>Eukaryota</taxon>
        <taxon>Viridiplantae</taxon>
        <taxon>Streptophyta</taxon>
        <taxon>Embryophyta</taxon>
        <taxon>Tracheophyta</taxon>
        <taxon>Spermatophyta</taxon>
        <taxon>Magnoliopsida</taxon>
        <taxon>eudicotyledons</taxon>
        <taxon>Gunneridae</taxon>
        <taxon>Pentapetalae</taxon>
        <taxon>rosids</taxon>
        <taxon>malvids</taxon>
        <taxon>Brassicales</taxon>
        <taxon>Brassicaceae</taxon>
        <taxon>Arabideae</taxon>
        <taxon>Arabis</taxon>
    </lineage>
</organism>
<dbReference type="eggNOG" id="ENOG502RXNR">
    <property type="taxonomic scope" value="Eukaryota"/>
</dbReference>
<dbReference type="OrthoDB" id="2014574at2759"/>
<feature type="region of interest" description="Disordered" evidence="1">
    <location>
        <begin position="189"/>
        <end position="218"/>
    </location>
</feature>
<protein>
    <recommendedName>
        <fullName evidence="5">Zinc finger matrin-type protein</fullName>
    </recommendedName>
</protein>
<reference evidence="4" key="1">
    <citation type="journal article" date="2015" name="Nat. Plants">
        <title>Genome expansion of Arabis alpina linked with retrotransposition and reduced symmetric DNA methylation.</title>
        <authorList>
            <person name="Willing E.M."/>
            <person name="Rawat V."/>
            <person name="Mandakova T."/>
            <person name="Maumus F."/>
            <person name="James G.V."/>
            <person name="Nordstroem K.J."/>
            <person name="Becker C."/>
            <person name="Warthmann N."/>
            <person name="Chica C."/>
            <person name="Szarzynska B."/>
            <person name="Zytnicki M."/>
            <person name="Albani M.C."/>
            <person name="Kiefer C."/>
            <person name="Bergonzi S."/>
            <person name="Castaings L."/>
            <person name="Mateos J.L."/>
            <person name="Berns M.C."/>
            <person name="Bujdoso N."/>
            <person name="Piofczyk T."/>
            <person name="de Lorenzo L."/>
            <person name="Barrero-Sicilia C."/>
            <person name="Mateos I."/>
            <person name="Piednoel M."/>
            <person name="Hagmann J."/>
            <person name="Chen-Min-Tao R."/>
            <person name="Iglesias-Fernandez R."/>
            <person name="Schuster S.C."/>
            <person name="Alonso-Blanco C."/>
            <person name="Roudier F."/>
            <person name="Carbonero P."/>
            <person name="Paz-Ares J."/>
            <person name="Davis S.J."/>
            <person name="Pecinka A."/>
            <person name="Quesneville H."/>
            <person name="Colot V."/>
            <person name="Lysak M.A."/>
            <person name="Weigel D."/>
            <person name="Coupland G."/>
            <person name="Schneeberger K."/>
        </authorList>
    </citation>
    <scope>NUCLEOTIDE SEQUENCE [LARGE SCALE GENOMIC DNA]</scope>
    <source>
        <strain evidence="4">cv. Pajares</strain>
    </source>
</reference>
<dbReference type="OMA" id="ESWLPIS"/>
<sequence>MASSTCLLSFSGSFYTKSRLLSSSSSSFPLAYQPLLRNNNRNKLLCRKSERVICRVEFLQDAPLATAIGGCILSSFVFPVAKRVDDEEEEENSAIVSTDMRLAAMGIISFIPYFNWLSWIFAWLDTGKSRYAVYALVYLLPYLSSNLSISPEESWLPITSIVLGIIHVQLEASIANGDIQTLGLFSNTSEDQDFSSNKRIRFDKHHGSSKEKDSDDRN</sequence>
<dbReference type="PANTHER" id="PTHR36804">
    <property type="entry name" value="OSJNBA0013K16.11 PROTEIN"/>
    <property type="match status" value="1"/>
</dbReference>
<dbReference type="Proteomes" id="UP000029120">
    <property type="component" value="Chromosome 6"/>
</dbReference>
<evidence type="ECO:0008006" key="5">
    <source>
        <dbReference type="Google" id="ProtNLM"/>
    </source>
</evidence>
<keyword evidence="2" id="KW-0472">Membrane</keyword>
<gene>
    <name evidence="3" type="ordered locus">AALP_Aa6g314100</name>
</gene>
<keyword evidence="2" id="KW-0812">Transmembrane</keyword>
<feature type="compositionally biased region" description="Basic and acidic residues" evidence="1">
    <location>
        <begin position="205"/>
        <end position="218"/>
    </location>
</feature>
<evidence type="ECO:0000256" key="2">
    <source>
        <dbReference type="SAM" id="Phobius"/>
    </source>
</evidence>
<evidence type="ECO:0000313" key="3">
    <source>
        <dbReference type="EMBL" id="KFK32982.1"/>
    </source>
</evidence>
<dbReference type="PANTHER" id="PTHR36804:SF1">
    <property type="entry name" value="OS04G0585600 PROTEIN"/>
    <property type="match status" value="1"/>
</dbReference>
<evidence type="ECO:0000256" key="1">
    <source>
        <dbReference type="SAM" id="MobiDB-lite"/>
    </source>
</evidence>
<dbReference type="AlphaFoldDB" id="A0A087GSY0"/>
<dbReference type="EMBL" id="CM002874">
    <property type="protein sequence ID" value="KFK32982.1"/>
    <property type="molecule type" value="Genomic_DNA"/>
</dbReference>
<proteinExistence type="predicted"/>